<dbReference type="InterPro" id="IPR003838">
    <property type="entry name" value="ABC3_permease_C"/>
</dbReference>
<proteinExistence type="inferred from homology"/>
<feature type="transmembrane region" description="Helical" evidence="7">
    <location>
        <begin position="578"/>
        <end position="602"/>
    </location>
</feature>
<evidence type="ECO:0000256" key="3">
    <source>
        <dbReference type="ARBA" id="ARBA00022692"/>
    </source>
</evidence>
<dbReference type="PANTHER" id="PTHR30572:SF4">
    <property type="entry name" value="ABC TRANSPORTER PERMEASE YTRF"/>
    <property type="match status" value="1"/>
</dbReference>
<feature type="transmembrane region" description="Helical" evidence="7">
    <location>
        <begin position="247"/>
        <end position="270"/>
    </location>
</feature>
<keyword evidence="4 7" id="KW-1133">Transmembrane helix</keyword>
<evidence type="ECO:0000313" key="9">
    <source>
        <dbReference type="EMBL" id="MDT0490685.1"/>
    </source>
</evidence>
<comment type="subcellular location">
    <subcellularLocation>
        <location evidence="1">Cell membrane</location>
        <topology evidence="1">Multi-pass membrane protein</topology>
    </subcellularLocation>
</comment>
<dbReference type="EMBL" id="JAVRFG010000009">
    <property type="protein sequence ID" value="MDT0490685.1"/>
    <property type="molecule type" value="Genomic_DNA"/>
</dbReference>
<dbReference type="PANTHER" id="PTHR30572">
    <property type="entry name" value="MEMBRANE COMPONENT OF TRANSPORTER-RELATED"/>
    <property type="match status" value="1"/>
</dbReference>
<evidence type="ECO:0000256" key="7">
    <source>
        <dbReference type="SAM" id="Phobius"/>
    </source>
</evidence>
<name>A0ABU2VYM1_9ACTN</name>
<feature type="domain" description="ABC3 transporter permease C-terminal" evidence="8">
    <location>
        <begin position="541"/>
        <end position="650"/>
    </location>
</feature>
<keyword evidence="5 7" id="KW-0472">Membrane</keyword>
<dbReference type="InterPro" id="IPR050250">
    <property type="entry name" value="Macrolide_Exporter_MacB"/>
</dbReference>
<feature type="transmembrane region" description="Helical" evidence="7">
    <location>
        <begin position="310"/>
        <end position="331"/>
    </location>
</feature>
<dbReference type="Pfam" id="PF02687">
    <property type="entry name" value="FtsX"/>
    <property type="match status" value="2"/>
</dbReference>
<evidence type="ECO:0000256" key="6">
    <source>
        <dbReference type="ARBA" id="ARBA00038076"/>
    </source>
</evidence>
<reference evidence="10" key="1">
    <citation type="submission" date="2023-07" db="EMBL/GenBank/DDBJ databases">
        <title>30 novel species of actinomycetes from the DSMZ collection.</title>
        <authorList>
            <person name="Nouioui I."/>
        </authorList>
    </citation>
    <scope>NUCLEOTIDE SEQUENCE [LARGE SCALE GENOMIC DNA]</scope>
    <source>
        <strain evidence="10">DSM 40932</strain>
    </source>
</reference>
<protein>
    <submittedName>
        <fullName evidence="9">ABC transporter permease</fullName>
    </submittedName>
</protein>
<evidence type="ECO:0000256" key="4">
    <source>
        <dbReference type="ARBA" id="ARBA00022989"/>
    </source>
</evidence>
<comment type="caution">
    <text evidence="9">The sequence shown here is derived from an EMBL/GenBank/DDBJ whole genome shotgun (WGS) entry which is preliminary data.</text>
</comment>
<keyword evidence="2" id="KW-1003">Cell membrane</keyword>
<evidence type="ECO:0000256" key="1">
    <source>
        <dbReference type="ARBA" id="ARBA00004651"/>
    </source>
</evidence>
<feature type="transmembrane region" description="Helical" evidence="7">
    <location>
        <begin position="12"/>
        <end position="39"/>
    </location>
</feature>
<keyword evidence="10" id="KW-1185">Reference proteome</keyword>
<feature type="transmembrane region" description="Helical" evidence="7">
    <location>
        <begin position="223"/>
        <end position="241"/>
    </location>
</feature>
<feature type="transmembrane region" description="Helical" evidence="7">
    <location>
        <begin position="622"/>
        <end position="644"/>
    </location>
</feature>
<sequence length="679" mass="70589">MWRLSLRSVRHHLPLFLGTFISLALGVALIAVSTAALVATWDVPRPPREGRPSVVLEDATGTGHTVFGGDLDMGGVQTVLVMAGVISAFVTVFVIAGTCAFGVALRRQDMGLLRLVGAGGPQVRRMVIGECLAVAVPAAAVGCLAAAAVTPWAVSGLNGTGLSPAELRAGPLAGPLLFAVGCGLVVAVLGAAAASRRAARVRPAEALREAELDSRVMTVGRGVMSLLLLLTGVVMVCLASGSKEEGAIPLALFGSLALTLAASSLAPLYLPWLVRMLARPLERTRSVPGRLAAEAVITARLRTASLVRPVLAVLAVVGIFSSVLATTGAAAEADGRSRTIGQLVVEPTAGDTLGEDILDGLREDPRVSAVSARASVDLAAARHHEIWQGEGLVADLPTLARTHRVDLIEGDIGELGAGEVAISEEFSEWYGYHPGSRLTYGLYGGEAVGARVVAVLDGGSAVPHLVLPATRAGAPGPGRAVVLLDGAAVGSASEVARELTERFGGDRVRVTRTDQWFDRSAKEQDRLDDMVLLVLAGPASAYALIAVGSTLVMFYSRRRREIATMRLLGVSQEQVRRMVLWETAATTSVAALVAALVVAAGLLSCRSALRATYEVVPLGVPWGALLGLFAACLAVSLTVSLVTVRRLIRRSDIRSDSDIAVTPTAPRSAPRRAESLTDA</sequence>
<keyword evidence="3 7" id="KW-0812">Transmembrane</keyword>
<organism evidence="9 10">
    <name type="scientific">Streptomyces stephensoniae</name>
    <dbReference type="NCBI Taxonomy" id="3375367"/>
    <lineage>
        <taxon>Bacteria</taxon>
        <taxon>Bacillati</taxon>
        <taxon>Actinomycetota</taxon>
        <taxon>Actinomycetes</taxon>
        <taxon>Kitasatosporales</taxon>
        <taxon>Streptomycetaceae</taxon>
        <taxon>Streptomyces</taxon>
    </lineage>
</organism>
<dbReference type="RefSeq" id="WP_311597954.1">
    <property type="nucleotide sequence ID" value="NZ_JAVRFG010000009.1"/>
</dbReference>
<gene>
    <name evidence="9" type="ORF">RM717_09220</name>
</gene>
<feature type="transmembrane region" description="Helical" evidence="7">
    <location>
        <begin position="172"/>
        <end position="194"/>
    </location>
</feature>
<feature type="transmembrane region" description="Helical" evidence="7">
    <location>
        <begin position="530"/>
        <end position="557"/>
    </location>
</feature>
<evidence type="ECO:0000256" key="2">
    <source>
        <dbReference type="ARBA" id="ARBA00022475"/>
    </source>
</evidence>
<comment type="similarity">
    <text evidence="6">Belongs to the ABC-4 integral membrane protein family.</text>
</comment>
<feature type="domain" description="ABC3 transporter permease C-terminal" evidence="8">
    <location>
        <begin position="82"/>
        <end position="201"/>
    </location>
</feature>
<evidence type="ECO:0000313" key="10">
    <source>
        <dbReference type="Proteomes" id="UP001180556"/>
    </source>
</evidence>
<evidence type="ECO:0000256" key="5">
    <source>
        <dbReference type="ARBA" id="ARBA00023136"/>
    </source>
</evidence>
<feature type="transmembrane region" description="Helical" evidence="7">
    <location>
        <begin position="126"/>
        <end position="152"/>
    </location>
</feature>
<evidence type="ECO:0000259" key="8">
    <source>
        <dbReference type="Pfam" id="PF02687"/>
    </source>
</evidence>
<accession>A0ABU2VYM1</accession>
<feature type="transmembrane region" description="Helical" evidence="7">
    <location>
        <begin position="79"/>
        <end position="105"/>
    </location>
</feature>
<dbReference type="Proteomes" id="UP001180556">
    <property type="component" value="Unassembled WGS sequence"/>
</dbReference>